<evidence type="ECO:0000313" key="2">
    <source>
        <dbReference type="EMBL" id="KZV48303.1"/>
    </source>
</evidence>
<proteinExistence type="predicted"/>
<feature type="region of interest" description="Disordered" evidence="1">
    <location>
        <begin position="1"/>
        <end position="22"/>
    </location>
</feature>
<organism evidence="2 3">
    <name type="scientific">Dorcoceras hygrometricum</name>
    <dbReference type="NCBI Taxonomy" id="472368"/>
    <lineage>
        <taxon>Eukaryota</taxon>
        <taxon>Viridiplantae</taxon>
        <taxon>Streptophyta</taxon>
        <taxon>Embryophyta</taxon>
        <taxon>Tracheophyta</taxon>
        <taxon>Spermatophyta</taxon>
        <taxon>Magnoliopsida</taxon>
        <taxon>eudicotyledons</taxon>
        <taxon>Gunneridae</taxon>
        <taxon>Pentapetalae</taxon>
        <taxon>asterids</taxon>
        <taxon>lamiids</taxon>
        <taxon>Lamiales</taxon>
        <taxon>Gesneriaceae</taxon>
        <taxon>Didymocarpoideae</taxon>
        <taxon>Trichosporeae</taxon>
        <taxon>Loxocarpinae</taxon>
        <taxon>Dorcoceras</taxon>
    </lineage>
</organism>
<dbReference type="GO" id="GO:0016301">
    <property type="term" value="F:kinase activity"/>
    <property type="evidence" value="ECO:0007669"/>
    <property type="project" value="UniProtKB-KW"/>
</dbReference>
<reference evidence="2 3" key="1">
    <citation type="journal article" date="2015" name="Proc. Natl. Acad. Sci. U.S.A.">
        <title>The resurrection genome of Boea hygrometrica: A blueprint for survival of dehydration.</title>
        <authorList>
            <person name="Xiao L."/>
            <person name="Yang G."/>
            <person name="Zhang L."/>
            <person name="Yang X."/>
            <person name="Zhao S."/>
            <person name="Ji Z."/>
            <person name="Zhou Q."/>
            <person name="Hu M."/>
            <person name="Wang Y."/>
            <person name="Chen M."/>
            <person name="Xu Y."/>
            <person name="Jin H."/>
            <person name="Xiao X."/>
            <person name="Hu G."/>
            <person name="Bao F."/>
            <person name="Hu Y."/>
            <person name="Wan P."/>
            <person name="Li L."/>
            <person name="Deng X."/>
            <person name="Kuang T."/>
            <person name="Xiang C."/>
            <person name="Zhu J.K."/>
            <person name="Oliver M.J."/>
            <person name="He Y."/>
        </authorList>
    </citation>
    <scope>NUCLEOTIDE SEQUENCE [LARGE SCALE GENOMIC DNA]</scope>
    <source>
        <strain evidence="3">cv. XS01</strain>
    </source>
</reference>
<keyword evidence="2" id="KW-0418">Kinase</keyword>
<dbReference type="Proteomes" id="UP000250235">
    <property type="component" value="Unassembled WGS sequence"/>
</dbReference>
<sequence length="220" mass="23808">MRSVVASHGPGSNPRGPNKTLEEFSRHGIAGGAGAAGGRHHEITRAARAHAAATSAALHRHRAHSDACKVQQRSASMAQSCGTIARLCAASRATSAGPARSQRAHHRATSAQQASTSSVPTSGHGAQQRAERRYNGWRKIARPARSCRASIAQHRATFCVKLPQLRPALRIQHVKSEPVEGFGVQLREQCDIVLTYEQEPRYDVVLYELEISRWFVVSAG</sequence>
<keyword evidence="2" id="KW-0808">Transferase</keyword>
<keyword evidence="3" id="KW-1185">Reference proteome</keyword>
<dbReference type="EMBL" id="KQ993951">
    <property type="protein sequence ID" value="KZV48303.1"/>
    <property type="molecule type" value="Genomic_DNA"/>
</dbReference>
<name>A0A2Z7CNF2_9LAMI</name>
<feature type="compositionally biased region" description="Low complexity" evidence="1">
    <location>
        <begin position="109"/>
        <end position="118"/>
    </location>
</feature>
<evidence type="ECO:0000313" key="3">
    <source>
        <dbReference type="Proteomes" id="UP000250235"/>
    </source>
</evidence>
<evidence type="ECO:0000256" key="1">
    <source>
        <dbReference type="SAM" id="MobiDB-lite"/>
    </source>
</evidence>
<gene>
    <name evidence="2" type="ORF">F511_18818</name>
</gene>
<dbReference type="AlphaFoldDB" id="A0A2Z7CNF2"/>
<protein>
    <submittedName>
        <fullName evidence="2">Kinase-like protein</fullName>
    </submittedName>
</protein>
<accession>A0A2Z7CNF2</accession>
<feature type="region of interest" description="Disordered" evidence="1">
    <location>
        <begin position="96"/>
        <end position="130"/>
    </location>
</feature>